<dbReference type="Proteomes" id="UP001305779">
    <property type="component" value="Unassembled WGS sequence"/>
</dbReference>
<evidence type="ECO:0000313" key="2">
    <source>
        <dbReference type="Proteomes" id="UP001305779"/>
    </source>
</evidence>
<sequence>MNGLTSNISYADITMSTTPCQEHTDRDARPESLGDAIMAAFDTPGFHWTDGQLIEGIHAIFTDARKKCYGLTEIREELVRSFGESQIVPRDGALLPLCKRFADELVNAMMASPDAATYHHILHIFENPVFSDELHGIVESKGLFPLPYAPRDESWFRAMTALTRKLHLVDQVVFRSIQFNTILSVVGRAAVSVLDEGYRLRTDKAMARYHATTPTDANLKFQIAEHAAQPERAGRLRNMKRLPPEIRMPIFSHLAKSIARQWTVNTNEDYVACCRDSILKMLCNVDFVPEFTVTSFGYVQRKAYRSTDLEEATAAFGAEVEEVLIKMLHIEFPLSRQTPGAPGKLALPRIIADWVPHIQHLHLHIKLITPYLTTAYYPSALYHAQDIIPNLKKHLPVVKRVEFTIVDHISGQPSLTIVPKLRQGETTKYAEIGRLVEGLIRPDAARHRKQVDYDDRVEASEDKAMVDTNSFVGAMVDTAGVAMEVKSIATGLGSIWVGIDERDLFSGW</sequence>
<protein>
    <submittedName>
        <fullName evidence="1">Uncharacterized protein</fullName>
    </submittedName>
</protein>
<accession>A0ABR0EGK4</accession>
<dbReference type="EMBL" id="JAXOVC010000006">
    <property type="protein sequence ID" value="KAK4500615.1"/>
    <property type="molecule type" value="Genomic_DNA"/>
</dbReference>
<evidence type="ECO:0000313" key="1">
    <source>
        <dbReference type="EMBL" id="KAK4500615.1"/>
    </source>
</evidence>
<organism evidence="1 2">
    <name type="scientific">Zasmidium cellare</name>
    <name type="common">Wine cellar mold</name>
    <name type="synonym">Racodium cellare</name>
    <dbReference type="NCBI Taxonomy" id="395010"/>
    <lineage>
        <taxon>Eukaryota</taxon>
        <taxon>Fungi</taxon>
        <taxon>Dikarya</taxon>
        <taxon>Ascomycota</taxon>
        <taxon>Pezizomycotina</taxon>
        <taxon>Dothideomycetes</taxon>
        <taxon>Dothideomycetidae</taxon>
        <taxon>Mycosphaerellales</taxon>
        <taxon>Mycosphaerellaceae</taxon>
        <taxon>Zasmidium</taxon>
    </lineage>
</organism>
<proteinExistence type="predicted"/>
<name>A0ABR0EGK4_ZASCE</name>
<gene>
    <name evidence="1" type="ORF">PRZ48_008804</name>
</gene>
<comment type="caution">
    <text evidence="1">The sequence shown here is derived from an EMBL/GenBank/DDBJ whole genome shotgun (WGS) entry which is preliminary data.</text>
</comment>
<reference evidence="1 2" key="1">
    <citation type="journal article" date="2023" name="G3 (Bethesda)">
        <title>A chromosome-level genome assembly of Zasmidium syzygii isolated from banana leaves.</title>
        <authorList>
            <person name="van Westerhoven A.C."/>
            <person name="Mehrabi R."/>
            <person name="Talebi R."/>
            <person name="Steentjes M.B.F."/>
            <person name="Corcolon B."/>
            <person name="Chong P.A."/>
            <person name="Kema G.H.J."/>
            <person name="Seidl M.F."/>
        </authorList>
    </citation>
    <scope>NUCLEOTIDE SEQUENCE [LARGE SCALE GENOMIC DNA]</scope>
    <source>
        <strain evidence="1 2">P124</strain>
    </source>
</reference>
<keyword evidence="2" id="KW-1185">Reference proteome</keyword>